<proteinExistence type="inferred from homology"/>
<dbReference type="InterPro" id="IPR015892">
    <property type="entry name" value="Carbonic_anhydrase_CS"/>
</dbReference>
<evidence type="ECO:0000256" key="3">
    <source>
        <dbReference type="ARBA" id="ARBA00022723"/>
    </source>
</evidence>
<evidence type="ECO:0000256" key="6">
    <source>
        <dbReference type="ARBA" id="ARBA00039351"/>
    </source>
</evidence>
<dbReference type="PANTHER" id="PTHR11002:SF76">
    <property type="entry name" value="CARBONIC ANHYDRASE"/>
    <property type="match status" value="1"/>
</dbReference>
<dbReference type="GO" id="GO:0015976">
    <property type="term" value="P:carbon utilization"/>
    <property type="evidence" value="ECO:0007669"/>
    <property type="project" value="InterPro"/>
</dbReference>
<dbReference type="AlphaFoldDB" id="A0A2I8EY92"/>
<dbReference type="NCBIfam" id="NF007756">
    <property type="entry name" value="PRK10437.1"/>
    <property type="match status" value="1"/>
</dbReference>
<dbReference type="Pfam" id="PF00484">
    <property type="entry name" value="Pro_CA"/>
    <property type="match status" value="1"/>
</dbReference>
<dbReference type="GO" id="GO:0004089">
    <property type="term" value="F:carbonate dehydratase activity"/>
    <property type="evidence" value="ECO:0007669"/>
    <property type="project" value="UniProtKB-EC"/>
</dbReference>
<evidence type="ECO:0000256" key="9">
    <source>
        <dbReference type="PIRSR" id="PIRSR601765-1"/>
    </source>
</evidence>
<dbReference type="InterPro" id="IPR001765">
    <property type="entry name" value="Carbonic_anhydrase"/>
</dbReference>
<dbReference type="PANTHER" id="PTHR11002">
    <property type="entry name" value="CARBONIC ANHYDRASE"/>
    <property type="match status" value="1"/>
</dbReference>
<dbReference type="EMBL" id="CP026113">
    <property type="protein sequence ID" value="AUT64470.1"/>
    <property type="molecule type" value="Genomic_DNA"/>
</dbReference>
<evidence type="ECO:0000256" key="1">
    <source>
        <dbReference type="ARBA" id="ARBA00006217"/>
    </source>
</evidence>
<dbReference type="InterPro" id="IPR036874">
    <property type="entry name" value="Carbonic_anhydrase_sf"/>
</dbReference>
<name>A0A2I8EY92_9BURK</name>
<evidence type="ECO:0000256" key="2">
    <source>
        <dbReference type="ARBA" id="ARBA00012925"/>
    </source>
</evidence>
<dbReference type="KEGG" id="pter:C2L65_32905"/>
<accession>A0A2I8EY92</accession>
<organism evidence="10 11">
    <name type="scientific">Paraburkholderia terrae</name>
    <dbReference type="NCBI Taxonomy" id="311230"/>
    <lineage>
        <taxon>Bacteria</taxon>
        <taxon>Pseudomonadati</taxon>
        <taxon>Pseudomonadota</taxon>
        <taxon>Betaproteobacteria</taxon>
        <taxon>Burkholderiales</taxon>
        <taxon>Burkholderiaceae</taxon>
        <taxon>Paraburkholderia</taxon>
    </lineage>
</organism>
<evidence type="ECO:0000313" key="10">
    <source>
        <dbReference type="EMBL" id="AUT64470.1"/>
    </source>
</evidence>
<reference evidence="10 11" key="1">
    <citation type="submission" date="2018-01" db="EMBL/GenBank/DDBJ databases">
        <title>Species boundaries and ecological features among Paraburkholderia terrae DSMZ17804T, P. hospita DSMZ17164T and P. caribensis DSMZ13236T.</title>
        <authorList>
            <person name="Pratama A.A."/>
        </authorList>
    </citation>
    <scope>NUCLEOTIDE SEQUENCE [LARGE SCALE GENOMIC DNA]</scope>
    <source>
        <strain evidence="10 11">DSM 17804</strain>
    </source>
</reference>
<comment type="catalytic activity">
    <reaction evidence="7">
        <text>hydrogencarbonate + H(+) = CO2 + H2O</text>
        <dbReference type="Rhea" id="RHEA:10748"/>
        <dbReference type="ChEBI" id="CHEBI:15377"/>
        <dbReference type="ChEBI" id="CHEBI:15378"/>
        <dbReference type="ChEBI" id="CHEBI:16526"/>
        <dbReference type="ChEBI" id="CHEBI:17544"/>
        <dbReference type="EC" id="4.2.1.1"/>
    </reaction>
</comment>
<dbReference type="EC" id="4.2.1.1" evidence="2"/>
<keyword evidence="4 9" id="KW-0862">Zinc</keyword>
<keyword evidence="3 9" id="KW-0479">Metal-binding</keyword>
<dbReference type="SUPFAM" id="SSF53056">
    <property type="entry name" value="beta-carbonic anhydrase, cab"/>
    <property type="match status" value="1"/>
</dbReference>
<evidence type="ECO:0000256" key="8">
    <source>
        <dbReference type="ARBA" id="ARBA00082533"/>
    </source>
</evidence>
<gene>
    <name evidence="10" type="ORF">C2L65_32905</name>
</gene>
<dbReference type="OrthoDB" id="9797527at2"/>
<dbReference type="FunFam" id="3.40.1050.10:FF:000001">
    <property type="entry name" value="Carbonic anhydrase"/>
    <property type="match status" value="1"/>
</dbReference>
<feature type="binding site" evidence="9">
    <location>
        <position position="51"/>
    </location>
    <ligand>
        <name>Zn(2+)</name>
        <dbReference type="ChEBI" id="CHEBI:29105"/>
    </ligand>
</feature>
<keyword evidence="5" id="KW-0456">Lyase</keyword>
<dbReference type="GO" id="GO:0008270">
    <property type="term" value="F:zinc ion binding"/>
    <property type="evidence" value="ECO:0007669"/>
    <property type="project" value="InterPro"/>
</dbReference>
<comment type="cofactor">
    <cofactor evidence="9">
        <name>Zn(2+)</name>
        <dbReference type="ChEBI" id="CHEBI:29105"/>
    </cofactor>
    <text evidence="9">Binds 1 zinc ion per subunit.</text>
</comment>
<dbReference type="Gene3D" id="3.40.1050.10">
    <property type="entry name" value="Carbonic anhydrase"/>
    <property type="match status" value="1"/>
</dbReference>
<evidence type="ECO:0000313" key="11">
    <source>
        <dbReference type="Proteomes" id="UP000243502"/>
    </source>
</evidence>
<dbReference type="SMART" id="SM00947">
    <property type="entry name" value="Pro_CA"/>
    <property type="match status" value="1"/>
</dbReference>
<evidence type="ECO:0000256" key="4">
    <source>
        <dbReference type="ARBA" id="ARBA00022833"/>
    </source>
</evidence>
<feature type="binding site" evidence="9">
    <location>
        <position position="110"/>
    </location>
    <ligand>
        <name>Zn(2+)</name>
        <dbReference type="ChEBI" id="CHEBI:29105"/>
    </ligand>
</feature>
<dbReference type="CDD" id="cd00883">
    <property type="entry name" value="beta_CA_cladeA"/>
    <property type="match status" value="1"/>
</dbReference>
<evidence type="ECO:0000256" key="5">
    <source>
        <dbReference type="ARBA" id="ARBA00023239"/>
    </source>
</evidence>
<sequence>MSSVPGLPSCDSVDHLFANNRQWVDQMIATDPQYFARLKDQQAPAYLWIGCSDSRVPANQITGLPPGEIFVHRNIANLVVHTDLNCLSVVQFAVDQLKVRHIMVVGHYGCSGVKAALLGQRIGLADSWIRHIRDVHDKHAAALADMPVGEARHRRLIELNVIEQVNNLCRTTIVQDAWRRGQRLDIHGWVYGVHDGRLRDLAVTATNAVHTLNA</sequence>
<dbReference type="PROSITE" id="PS00704">
    <property type="entry name" value="PROK_CO2_ANHYDRASE_1"/>
    <property type="match status" value="1"/>
</dbReference>
<feature type="binding site" evidence="9">
    <location>
        <position position="53"/>
    </location>
    <ligand>
        <name>Zn(2+)</name>
        <dbReference type="ChEBI" id="CHEBI:29105"/>
    </ligand>
</feature>
<evidence type="ECO:0000256" key="7">
    <source>
        <dbReference type="ARBA" id="ARBA00048348"/>
    </source>
</evidence>
<comment type="similarity">
    <text evidence="1">Belongs to the beta-class carbonic anhydrase family.</text>
</comment>
<feature type="binding site" evidence="9">
    <location>
        <position position="107"/>
    </location>
    <ligand>
        <name>Zn(2+)</name>
        <dbReference type="ChEBI" id="CHEBI:29105"/>
    </ligand>
</feature>
<protein>
    <recommendedName>
        <fullName evidence="6">Carbonic anhydrase 2</fullName>
        <ecNumber evidence="2">4.2.1.1</ecNumber>
    </recommendedName>
    <alternativeName>
        <fullName evidence="8">Carbonate dehydratase 2</fullName>
    </alternativeName>
</protein>
<dbReference type="Proteomes" id="UP000243502">
    <property type="component" value="Chromosome 3"/>
</dbReference>